<evidence type="ECO:0000313" key="11">
    <source>
        <dbReference type="EMBL" id="QLL34938.1"/>
    </source>
</evidence>
<dbReference type="OrthoDB" id="249612at2759"/>
<dbReference type="InterPro" id="IPR001878">
    <property type="entry name" value="Znf_CCHC"/>
</dbReference>
<dbReference type="RefSeq" id="XP_037141612.1">
    <property type="nucleotide sequence ID" value="XM_037285716.1"/>
</dbReference>
<comment type="similarity">
    <text evidence="2 8">Belongs to the SLU7 family.</text>
</comment>
<feature type="compositionally biased region" description="Basic and acidic residues" evidence="9">
    <location>
        <begin position="326"/>
        <end position="335"/>
    </location>
</feature>
<dbReference type="Proteomes" id="UP000515788">
    <property type="component" value="Chromosome 8"/>
</dbReference>
<evidence type="ECO:0000256" key="8">
    <source>
        <dbReference type="RuleBase" id="RU367071"/>
    </source>
</evidence>
<keyword evidence="6 8" id="KW-0539">Nucleus</keyword>
<evidence type="ECO:0000256" key="6">
    <source>
        <dbReference type="ARBA" id="ARBA00023242"/>
    </source>
</evidence>
<evidence type="ECO:0000256" key="9">
    <source>
        <dbReference type="SAM" id="MobiDB-lite"/>
    </source>
</evidence>
<keyword evidence="5 8" id="KW-0508">mRNA splicing</keyword>
<gene>
    <name evidence="11" type="ORF">HG536_0H03130</name>
</gene>
<dbReference type="EMBL" id="CP059253">
    <property type="protein sequence ID" value="QLL34938.1"/>
    <property type="molecule type" value="Genomic_DNA"/>
</dbReference>
<evidence type="ECO:0000259" key="10">
    <source>
        <dbReference type="PROSITE" id="PS50158"/>
    </source>
</evidence>
<dbReference type="InterPro" id="IPR021715">
    <property type="entry name" value="Slu7_dom"/>
</dbReference>
<keyword evidence="12" id="KW-1185">Reference proteome</keyword>
<name>A0A7G3ZN52_9SACH</name>
<sequence length="335" mass="38549">MGKDSTSENVHIPRYIKNQPWFYQDTKKDERLTGKDDYLVHHRQLKKGGALDIDNNSEPKLGLGIRDEFEKVQVVRTSKRGGNRCGNCGSLGHSRRDCLERARKVPRLDGDTGAVISVRKEAAGSSDWDARKDRWFGYTGKEYDEVLKKWENRRQTATQADEDWWDTDEEVELTKLGLYKDTGGILRAEEFGNTKLQRASVRLREDRAAYLNDLNAEEIKYDPKSRLYKTESLGSVDEESKMFRRHLTGEGKALDELNRFTRAHARREGIRDEIESDAKVKHVLIANPTKYERMLRQEQSKQPPRVGKITDLEARKSSGTAQSAKTKQDLKELYG</sequence>
<evidence type="ECO:0000256" key="1">
    <source>
        <dbReference type="ARBA" id="ARBA00004123"/>
    </source>
</evidence>
<keyword evidence="7" id="KW-0863">Zinc-finger</keyword>
<dbReference type="GeneID" id="59328204"/>
<dbReference type="PROSITE" id="PS50158">
    <property type="entry name" value="ZF_CCHC"/>
    <property type="match status" value="1"/>
</dbReference>
<accession>A0A7G3ZN52</accession>
<dbReference type="GO" id="GO:0008270">
    <property type="term" value="F:zinc ion binding"/>
    <property type="evidence" value="ECO:0007669"/>
    <property type="project" value="UniProtKB-KW"/>
</dbReference>
<dbReference type="InterPro" id="IPR039974">
    <property type="entry name" value="Splicing_factor_SLU7"/>
</dbReference>
<proteinExistence type="inferred from homology"/>
<dbReference type="GO" id="GO:0030628">
    <property type="term" value="F:pre-mRNA 3'-splice site binding"/>
    <property type="evidence" value="ECO:0007669"/>
    <property type="project" value="UniProtKB-UniRule"/>
</dbReference>
<evidence type="ECO:0000256" key="7">
    <source>
        <dbReference type="PROSITE-ProRule" id="PRU00047"/>
    </source>
</evidence>
<dbReference type="PANTHER" id="PTHR12942">
    <property type="entry name" value="STEP II SPLICING FACTOR SLU7"/>
    <property type="match status" value="1"/>
</dbReference>
<evidence type="ECO:0000256" key="3">
    <source>
        <dbReference type="ARBA" id="ARBA00022664"/>
    </source>
</evidence>
<protein>
    <recommendedName>
        <fullName evidence="8">Pre-mRNA-splicing factor SLU7</fullName>
    </recommendedName>
</protein>
<comment type="subunit">
    <text evidence="8">Associated with the spliceosome.</text>
</comment>
<keyword evidence="4 8" id="KW-0747">Spliceosome</keyword>
<feature type="region of interest" description="Disordered" evidence="9">
    <location>
        <begin position="293"/>
        <end position="335"/>
    </location>
</feature>
<keyword evidence="7" id="KW-0479">Metal-binding</keyword>
<evidence type="ECO:0000256" key="5">
    <source>
        <dbReference type="ARBA" id="ARBA00023187"/>
    </source>
</evidence>
<dbReference type="PANTHER" id="PTHR12942:SF2">
    <property type="entry name" value="PRE-MRNA-SPLICING FACTOR SLU7"/>
    <property type="match status" value="1"/>
</dbReference>
<dbReference type="AlphaFoldDB" id="A0A7G3ZN52"/>
<dbReference type="GO" id="GO:0000398">
    <property type="term" value="P:mRNA splicing, via spliceosome"/>
    <property type="evidence" value="ECO:0007669"/>
    <property type="project" value="UniProtKB-UniRule"/>
</dbReference>
<dbReference type="InterPro" id="IPR036875">
    <property type="entry name" value="Znf_CCHC_sf"/>
</dbReference>
<keyword evidence="3 8" id="KW-0507">mRNA processing</keyword>
<organism evidence="11 12">
    <name type="scientific">Torulaspora globosa</name>
    <dbReference type="NCBI Taxonomy" id="48254"/>
    <lineage>
        <taxon>Eukaryota</taxon>
        <taxon>Fungi</taxon>
        <taxon>Dikarya</taxon>
        <taxon>Ascomycota</taxon>
        <taxon>Saccharomycotina</taxon>
        <taxon>Saccharomycetes</taxon>
        <taxon>Saccharomycetales</taxon>
        <taxon>Saccharomycetaceae</taxon>
        <taxon>Torulaspora</taxon>
    </lineage>
</organism>
<keyword evidence="7" id="KW-0862">Zinc</keyword>
<evidence type="ECO:0000256" key="4">
    <source>
        <dbReference type="ARBA" id="ARBA00022728"/>
    </source>
</evidence>
<comment type="subcellular location">
    <subcellularLocation>
        <location evidence="1 8">Nucleus</location>
    </subcellularLocation>
</comment>
<dbReference type="KEGG" id="tgb:HG536_0H03130"/>
<dbReference type="GO" id="GO:0005681">
    <property type="term" value="C:spliceosomal complex"/>
    <property type="evidence" value="ECO:0007669"/>
    <property type="project" value="UniProtKB-UniRule"/>
</dbReference>
<comment type="function">
    <text evidence="8">Involved in pre-mRNA splicing.</text>
</comment>
<evidence type="ECO:0000256" key="2">
    <source>
        <dbReference type="ARBA" id="ARBA00007203"/>
    </source>
</evidence>
<dbReference type="SUPFAM" id="SSF57756">
    <property type="entry name" value="Retrovirus zinc finger-like domains"/>
    <property type="match status" value="1"/>
</dbReference>
<reference evidence="11 12" key="1">
    <citation type="submission" date="2020-06" db="EMBL/GenBank/DDBJ databases">
        <title>The yeast mating-type switching endonuclease HO is a domesticated member of an unorthodox homing genetic element family.</title>
        <authorList>
            <person name="Coughlan A.Y."/>
            <person name="Lombardi L."/>
            <person name="Braun-Galleani S."/>
            <person name="Martos A.R."/>
            <person name="Galeote V."/>
            <person name="Bigey F."/>
            <person name="Dequin S."/>
            <person name="Byrne K.P."/>
            <person name="Wolfe K.H."/>
        </authorList>
    </citation>
    <scope>NUCLEOTIDE SEQUENCE [LARGE SCALE GENOMIC DNA]</scope>
    <source>
        <strain evidence="11 12">CBS764</strain>
    </source>
</reference>
<feature type="domain" description="CCHC-type" evidence="10">
    <location>
        <begin position="84"/>
        <end position="98"/>
    </location>
</feature>
<dbReference type="Pfam" id="PF11708">
    <property type="entry name" value="Slu7"/>
    <property type="match status" value="1"/>
</dbReference>
<evidence type="ECO:0000313" key="12">
    <source>
        <dbReference type="Proteomes" id="UP000515788"/>
    </source>
</evidence>